<dbReference type="InterPro" id="IPR011993">
    <property type="entry name" value="PH-like_dom_sf"/>
</dbReference>
<dbReference type="PROSITE" id="PS50057">
    <property type="entry name" value="FERM_3"/>
    <property type="match status" value="1"/>
</dbReference>
<dbReference type="Pfam" id="PF09379">
    <property type="entry name" value="FERM_N"/>
    <property type="match status" value="1"/>
</dbReference>
<accession>A0AAV8Y8I4</accession>
<dbReference type="GO" id="GO:0031032">
    <property type="term" value="P:actomyosin structure organization"/>
    <property type="evidence" value="ECO:0007669"/>
    <property type="project" value="TreeGrafter"/>
</dbReference>
<dbReference type="SUPFAM" id="SSF47031">
    <property type="entry name" value="Second domain of FERM"/>
    <property type="match status" value="1"/>
</dbReference>
<evidence type="ECO:0000256" key="2">
    <source>
        <dbReference type="ARBA" id="ARBA00022949"/>
    </source>
</evidence>
<comment type="caution">
    <text evidence="4">The sequence shown here is derived from an EMBL/GenBank/DDBJ whole genome shotgun (WGS) entry which is preliminary data.</text>
</comment>
<dbReference type="Pfam" id="PF09380">
    <property type="entry name" value="FERM_C"/>
    <property type="match status" value="1"/>
</dbReference>
<dbReference type="InterPro" id="IPR018979">
    <property type="entry name" value="FERM_N"/>
</dbReference>
<dbReference type="SUPFAM" id="SSF54236">
    <property type="entry name" value="Ubiquitin-like"/>
    <property type="match status" value="1"/>
</dbReference>
<dbReference type="InterPro" id="IPR029071">
    <property type="entry name" value="Ubiquitin-like_domsf"/>
</dbReference>
<organism evidence="4 5">
    <name type="scientific">Aromia moschata</name>
    <dbReference type="NCBI Taxonomy" id="1265417"/>
    <lineage>
        <taxon>Eukaryota</taxon>
        <taxon>Metazoa</taxon>
        <taxon>Ecdysozoa</taxon>
        <taxon>Arthropoda</taxon>
        <taxon>Hexapoda</taxon>
        <taxon>Insecta</taxon>
        <taxon>Pterygota</taxon>
        <taxon>Neoptera</taxon>
        <taxon>Endopterygota</taxon>
        <taxon>Coleoptera</taxon>
        <taxon>Polyphaga</taxon>
        <taxon>Cucujiformia</taxon>
        <taxon>Chrysomeloidea</taxon>
        <taxon>Cerambycidae</taxon>
        <taxon>Cerambycinae</taxon>
        <taxon>Callichromatini</taxon>
        <taxon>Aromia</taxon>
    </lineage>
</organism>
<dbReference type="AlphaFoldDB" id="A0AAV8Y8I4"/>
<name>A0AAV8Y8I4_9CUCU</name>
<dbReference type="SMART" id="SM00295">
    <property type="entry name" value="B41"/>
    <property type="match status" value="1"/>
</dbReference>
<dbReference type="PANTHER" id="PTHR23280">
    <property type="entry name" value="4.1 G PROTEIN"/>
    <property type="match status" value="1"/>
</dbReference>
<dbReference type="PANTHER" id="PTHR23280:SF32">
    <property type="entry name" value="FI22325P1"/>
    <property type="match status" value="1"/>
</dbReference>
<dbReference type="PRINTS" id="PR00935">
    <property type="entry name" value="BAND41"/>
</dbReference>
<dbReference type="InterPro" id="IPR014352">
    <property type="entry name" value="FERM/acyl-CoA-bd_prot_sf"/>
</dbReference>
<dbReference type="InterPro" id="IPR019749">
    <property type="entry name" value="Band_41_domain"/>
</dbReference>
<evidence type="ECO:0000313" key="4">
    <source>
        <dbReference type="EMBL" id="KAJ8947463.1"/>
    </source>
</evidence>
<dbReference type="SUPFAM" id="SSF50729">
    <property type="entry name" value="PH domain-like"/>
    <property type="match status" value="1"/>
</dbReference>
<dbReference type="InterPro" id="IPR018980">
    <property type="entry name" value="FERM_PH-like_C"/>
</dbReference>
<dbReference type="EMBL" id="JAPWTK010000160">
    <property type="protein sequence ID" value="KAJ8947463.1"/>
    <property type="molecule type" value="Genomic_DNA"/>
</dbReference>
<feature type="domain" description="FERM" evidence="3">
    <location>
        <begin position="14"/>
        <end position="291"/>
    </location>
</feature>
<dbReference type="Proteomes" id="UP001162162">
    <property type="component" value="Unassembled WGS sequence"/>
</dbReference>
<protein>
    <recommendedName>
        <fullName evidence="3">FERM domain-containing protein</fullName>
    </recommendedName>
</protein>
<proteinExistence type="predicted"/>
<reference evidence="4" key="1">
    <citation type="journal article" date="2023" name="Insect Mol. Biol.">
        <title>Genome sequencing provides insights into the evolution of gene families encoding plant cell wall-degrading enzymes in longhorned beetles.</title>
        <authorList>
            <person name="Shin N.R."/>
            <person name="Okamura Y."/>
            <person name="Kirsch R."/>
            <person name="Pauchet Y."/>
        </authorList>
    </citation>
    <scope>NUCLEOTIDE SEQUENCE</scope>
    <source>
        <strain evidence="4">AMC_N1</strain>
    </source>
</reference>
<dbReference type="GO" id="GO:0009887">
    <property type="term" value="P:animal organ morphogenesis"/>
    <property type="evidence" value="ECO:0007669"/>
    <property type="project" value="UniProtKB-ARBA"/>
</dbReference>
<dbReference type="InterPro" id="IPR019748">
    <property type="entry name" value="FERM_central"/>
</dbReference>
<dbReference type="GO" id="GO:0071944">
    <property type="term" value="C:cell periphery"/>
    <property type="evidence" value="ECO:0007669"/>
    <property type="project" value="UniProtKB-ARBA"/>
</dbReference>
<sequence length="403" mass="47079">MKTVVSKTGIEVLYPCTVHLLKNGEILECEYKSDHTGQDLLDYICQYQNLSDADLWGLRFVDIFDHRHWLELDQLIRPQVRNVCPIHFHFRMKVYPSEPHKVRDVESKHQLFMQLRYDLITGRLCCTPNESSLILALILQYTHGDFNPLVHFGNYIKNKVMLNQTFTVETKAIDIHKLHLNGLTKAQVEDLFLRMVCQLETYGVDPHLIEDVSKRKINLWINHKGLMSYFENKAEYQIKWMDIEKVSQEYNTLIVSVEGDKYVKFLCADEAECKYIYRSILDHLTYFTSSGRRSTVTLIGSEEEVEEKCNNEMLVANNTVGDSGQREFSEEILSDKPSDTGTLMNSSKKSAKLRLPFHWLSPKLYIVHVTIQYLLTLVMIMKNKMSNEEEALVIRRAWGFCKY</sequence>
<gene>
    <name evidence="4" type="ORF">NQ318_009764</name>
</gene>
<dbReference type="SMART" id="SM01196">
    <property type="entry name" value="FERM_C"/>
    <property type="match status" value="1"/>
</dbReference>
<dbReference type="GO" id="GO:0030182">
    <property type="term" value="P:neuron differentiation"/>
    <property type="evidence" value="ECO:0007669"/>
    <property type="project" value="UniProtKB-ARBA"/>
</dbReference>
<dbReference type="InterPro" id="IPR000299">
    <property type="entry name" value="FERM_domain"/>
</dbReference>
<dbReference type="Gene3D" id="1.20.80.10">
    <property type="match status" value="1"/>
</dbReference>
<dbReference type="Gene3D" id="2.30.29.30">
    <property type="entry name" value="Pleckstrin-homology domain (PH domain)/Phosphotyrosine-binding domain (PTB)"/>
    <property type="match status" value="1"/>
</dbReference>
<comment type="subcellular location">
    <subcellularLocation>
        <location evidence="1">Cell junction</location>
    </subcellularLocation>
</comment>
<keyword evidence="5" id="KW-1185">Reference proteome</keyword>
<dbReference type="GO" id="GO:0005856">
    <property type="term" value="C:cytoskeleton"/>
    <property type="evidence" value="ECO:0007669"/>
    <property type="project" value="TreeGrafter"/>
</dbReference>
<dbReference type="InterPro" id="IPR035963">
    <property type="entry name" value="FERM_2"/>
</dbReference>
<evidence type="ECO:0000313" key="5">
    <source>
        <dbReference type="Proteomes" id="UP001162162"/>
    </source>
</evidence>
<dbReference type="Pfam" id="PF00373">
    <property type="entry name" value="FERM_M"/>
    <property type="match status" value="1"/>
</dbReference>
<evidence type="ECO:0000259" key="3">
    <source>
        <dbReference type="PROSITE" id="PS50057"/>
    </source>
</evidence>
<dbReference type="CDD" id="cd14473">
    <property type="entry name" value="FERM_B-lobe"/>
    <property type="match status" value="1"/>
</dbReference>
<evidence type="ECO:0000256" key="1">
    <source>
        <dbReference type="ARBA" id="ARBA00004282"/>
    </source>
</evidence>
<dbReference type="GO" id="GO:0070161">
    <property type="term" value="C:anchoring junction"/>
    <property type="evidence" value="ECO:0007669"/>
    <property type="project" value="UniProtKB-SubCell"/>
</dbReference>
<dbReference type="Gene3D" id="3.10.20.90">
    <property type="entry name" value="Phosphatidylinositol 3-kinase Catalytic Subunit, Chain A, domain 1"/>
    <property type="match status" value="1"/>
</dbReference>
<keyword evidence="2" id="KW-0965">Cell junction</keyword>